<sequence length="221" mass="25591">PDRMIVFVSTGIGSPEWLAKDLQQWNSTVYSVDHSFTQLHLAGQKIDKGRIANAYLTYLVENYNNLPEVVVFVDGCSSQYVSKTAPDYNRMEMIRQLNISSIQKTGFDNLRCLSRIGCQSEILPLRKPKDEFNTPEVAMHDAWKELFQDAMMPRSLATPRGAEFAVTRTKVQKRGLNDYRRFWEWLNKTRLDDDTAGIIMEHLWHIIFGRGAQYCSEMERC</sequence>
<dbReference type="PANTHER" id="PTHR37490">
    <property type="entry name" value="EXPRESSED PROTEIN"/>
    <property type="match status" value="1"/>
</dbReference>
<dbReference type="Pfam" id="PF11913">
    <property type="entry name" value="DUF3431"/>
    <property type="match status" value="1"/>
</dbReference>
<organism evidence="1 2">
    <name type="scientific">Polyplosphaeria fusca</name>
    <dbReference type="NCBI Taxonomy" id="682080"/>
    <lineage>
        <taxon>Eukaryota</taxon>
        <taxon>Fungi</taxon>
        <taxon>Dikarya</taxon>
        <taxon>Ascomycota</taxon>
        <taxon>Pezizomycotina</taxon>
        <taxon>Dothideomycetes</taxon>
        <taxon>Pleosporomycetidae</taxon>
        <taxon>Pleosporales</taxon>
        <taxon>Tetraplosphaeriaceae</taxon>
        <taxon>Polyplosphaeria</taxon>
    </lineage>
</organism>
<dbReference type="OrthoDB" id="426718at2759"/>
<reference evidence="1" key="1">
    <citation type="journal article" date="2020" name="Stud. Mycol.">
        <title>101 Dothideomycetes genomes: a test case for predicting lifestyles and emergence of pathogens.</title>
        <authorList>
            <person name="Haridas S."/>
            <person name="Albert R."/>
            <person name="Binder M."/>
            <person name="Bloem J."/>
            <person name="Labutti K."/>
            <person name="Salamov A."/>
            <person name="Andreopoulos B."/>
            <person name="Baker S."/>
            <person name="Barry K."/>
            <person name="Bills G."/>
            <person name="Bluhm B."/>
            <person name="Cannon C."/>
            <person name="Castanera R."/>
            <person name="Culley D."/>
            <person name="Daum C."/>
            <person name="Ezra D."/>
            <person name="Gonzalez J."/>
            <person name="Henrissat B."/>
            <person name="Kuo A."/>
            <person name="Liang C."/>
            <person name="Lipzen A."/>
            <person name="Lutzoni F."/>
            <person name="Magnuson J."/>
            <person name="Mondo S."/>
            <person name="Nolan M."/>
            <person name="Ohm R."/>
            <person name="Pangilinan J."/>
            <person name="Park H.-J."/>
            <person name="Ramirez L."/>
            <person name="Alfaro M."/>
            <person name="Sun H."/>
            <person name="Tritt A."/>
            <person name="Yoshinaga Y."/>
            <person name="Zwiers L.-H."/>
            <person name="Turgeon B."/>
            <person name="Goodwin S."/>
            <person name="Spatafora J."/>
            <person name="Crous P."/>
            <person name="Grigoriev I."/>
        </authorList>
    </citation>
    <scope>NUCLEOTIDE SEQUENCE</scope>
    <source>
        <strain evidence="1">CBS 125425</strain>
    </source>
</reference>
<feature type="non-terminal residue" evidence="1">
    <location>
        <position position="221"/>
    </location>
</feature>
<comment type="caution">
    <text evidence="1">The sequence shown here is derived from an EMBL/GenBank/DDBJ whole genome shotgun (WGS) entry which is preliminary data.</text>
</comment>
<dbReference type="AlphaFoldDB" id="A0A9P4V604"/>
<dbReference type="PANTHER" id="PTHR37490:SF2">
    <property type="match status" value="1"/>
</dbReference>
<feature type="non-terminal residue" evidence="1">
    <location>
        <position position="1"/>
    </location>
</feature>
<evidence type="ECO:0000313" key="1">
    <source>
        <dbReference type="EMBL" id="KAF2739334.1"/>
    </source>
</evidence>
<accession>A0A9P4V604</accession>
<dbReference type="InterPro" id="IPR021838">
    <property type="entry name" value="DUF3431"/>
</dbReference>
<protein>
    <submittedName>
        <fullName evidence="1">Uncharacterized protein</fullName>
    </submittedName>
</protein>
<keyword evidence="2" id="KW-1185">Reference proteome</keyword>
<proteinExistence type="predicted"/>
<evidence type="ECO:0000313" key="2">
    <source>
        <dbReference type="Proteomes" id="UP000799444"/>
    </source>
</evidence>
<dbReference type="Proteomes" id="UP000799444">
    <property type="component" value="Unassembled WGS sequence"/>
</dbReference>
<name>A0A9P4V604_9PLEO</name>
<gene>
    <name evidence="1" type="ORF">EJ04DRAFT_411075</name>
</gene>
<dbReference type="EMBL" id="ML996105">
    <property type="protein sequence ID" value="KAF2739334.1"/>
    <property type="molecule type" value="Genomic_DNA"/>
</dbReference>